<keyword evidence="4" id="KW-0804">Transcription</keyword>
<dbReference type="InterPro" id="IPR013324">
    <property type="entry name" value="RNA_pol_sigma_r3/r4-like"/>
</dbReference>
<dbReference type="InterPro" id="IPR036388">
    <property type="entry name" value="WH-like_DNA-bd_sf"/>
</dbReference>
<gene>
    <name evidence="5" type="ORF">HKN21_09360</name>
</gene>
<evidence type="ECO:0000256" key="2">
    <source>
        <dbReference type="ARBA" id="ARBA00023015"/>
    </source>
</evidence>
<dbReference type="GO" id="GO:0006352">
    <property type="term" value="P:DNA-templated transcription initiation"/>
    <property type="evidence" value="ECO:0007669"/>
    <property type="project" value="InterPro"/>
</dbReference>
<protein>
    <submittedName>
        <fullName evidence="5">RNA polymerase sigma factor</fullName>
    </submittedName>
</protein>
<dbReference type="AlphaFoldDB" id="A0A7Y2E9A4"/>
<dbReference type="PANTHER" id="PTHR43133:SF51">
    <property type="entry name" value="RNA POLYMERASE SIGMA FACTOR"/>
    <property type="match status" value="1"/>
</dbReference>
<dbReference type="Gene3D" id="1.10.10.10">
    <property type="entry name" value="Winged helix-like DNA-binding domain superfamily/Winged helix DNA-binding domain"/>
    <property type="match status" value="1"/>
</dbReference>
<proteinExistence type="inferred from homology"/>
<keyword evidence="3" id="KW-0731">Sigma factor</keyword>
<dbReference type="Gene3D" id="1.10.1740.10">
    <property type="match status" value="1"/>
</dbReference>
<evidence type="ECO:0000256" key="1">
    <source>
        <dbReference type="ARBA" id="ARBA00010641"/>
    </source>
</evidence>
<comment type="similarity">
    <text evidence="1">Belongs to the sigma-70 factor family. ECF subfamily.</text>
</comment>
<evidence type="ECO:0000313" key="6">
    <source>
        <dbReference type="Proteomes" id="UP000547674"/>
    </source>
</evidence>
<dbReference type="InterPro" id="IPR039425">
    <property type="entry name" value="RNA_pol_sigma-70-like"/>
</dbReference>
<dbReference type="GO" id="GO:0016987">
    <property type="term" value="F:sigma factor activity"/>
    <property type="evidence" value="ECO:0007669"/>
    <property type="project" value="UniProtKB-KW"/>
</dbReference>
<reference evidence="5 6" key="1">
    <citation type="submission" date="2020-03" db="EMBL/GenBank/DDBJ databases">
        <title>Metabolic flexibility allows generalist bacteria to become dominant in a frequently disturbed ecosystem.</title>
        <authorList>
            <person name="Chen Y.-J."/>
            <person name="Leung P.M."/>
            <person name="Bay S.K."/>
            <person name="Hugenholtz P."/>
            <person name="Kessler A.J."/>
            <person name="Shelley G."/>
            <person name="Waite D.W."/>
            <person name="Cook P.L."/>
            <person name="Greening C."/>
        </authorList>
    </citation>
    <scope>NUCLEOTIDE SEQUENCE [LARGE SCALE GENOMIC DNA]</scope>
    <source>
        <strain evidence="5">SS_bin_28</strain>
    </source>
</reference>
<dbReference type="SUPFAM" id="SSF88659">
    <property type="entry name" value="Sigma3 and sigma4 domains of RNA polymerase sigma factors"/>
    <property type="match status" value="1"/>
</dbReference>
<comment type="caution">
    <text evidence="5">The sequence shown here is derived from an EMBL/GenBank/DDBJ whole genome shotgun (WGS) entry which is preliminary data.</text>
</comment>
<evidence type="ECO:0000256" key="3">
    <source>
        <dbReference type="ARBA" id="ARBA00023082"/>
    </source>
</evidence>
<dbReference type="PANTHER" id="PTHR43133">
    <property type="entry name" value="RNA POLYMERASE ECF-TYPE SIGMA FACTO"/>
    <property type="match status" value="1"/>
</dbReference>
<dbReference type="EMBL" id="JABDJR010000371">
    <property type="protein sequence ID" value="NNF06955.1"/>
    <property type="molecule type" value="Genomic_DNA"/>
</dbReference>
<evidence type="ECO:0000256" key="4">
    <source>
        <dbReference type="ARBA" id="ARBA00023163"/>
    </source>
</evidence>
<dbReference type="SUPFAM" id="SSF88946">
    <property type="entry name" value="Sigma2 domain of RNA polymerase sigma factors"/>
    <property type="match status" value="1"/>
</dbReference>
<sequence length="233" mass="26552">MTNSKTPAWPSRIQTLCHQVQGGSEAARGELWTLLNTSIFMYLQRDQGRLGGLAREDMEDLASQKALDLLGKAEQGVWDPKTRSESEIAGYLAKVARNGAIDFLRKQGRQVTVESPAELEPLVSEEEHPSESPLSSVARREYVDAIKECFEQLQERSKRIWFFRVFLDMSSRDIATHPEVGLKSSHIDVVLQRTRKAMRHCMDQKELNPLEIPTGTFVELWKLVENRLSGERE</sequence>
<dbReference type="InterPro" id="IPR014284">
    <property type="entry name" value="RNA_pol_sigma-70_dom"/>
</dbReference>
<dbReference type="Proteomes" id="UP000547674">
    <property type="component" value="Unassembled WGS sequence"/>
</dbReference>
<name>A0A7Y2E9A4_UNCEI</name>
<accession>A0A7Y2E9A4</accession>
<dbReference type="InterPro" id="IPR013325">
    <property type="entry name" value="RNA_pol_sigma_r2"/>
</dbReference>
<evidence type="ECO:0000313" key="5">
    <source>
        <dbReference type="EMBL" id="NNF06955.1"/>
    </source>
</evidence>
<organism evidence="5 6">
    <name type="scientific">Eiseniibacteriota bacterium</name>
    <dbReference type="NCBI Taxonomy" id="2212470"/>
    <lineage>
        <taxon>Bacteria</taxon>
        <taxon>Candidatus Eiseniibacteriota</taxon>
    </lineage>
</organism>
<keyword evidence="2" id="KW-0805">Transcription regulation</keyword>
<dbReference type="NCBIfam" id="TIGR02937">
    <property type="entry name" value="sigma70-ECF"/>
    <property type="match status" value="1"/>
</dbReference>